<feature type="compositionally biased region" description="Basic residues" evidence="1">
    <location>
        <begin position="1"/>
        <end position="11"/>
    </location>
</feature>
<dbReference type="EMBL" id="CM000882">
    <property type="protein sequence ID" value="PNT66825.1"/>
    <property type="molecule type" value="Genomic_DNA"/>
</dbReference>
<dbReference type="InterPro" id="IPR001810">
    <property type="entry name" value="F-box_dom"/>
</dbReference>
<dbReference type="AlphaFoldDB" id="A0A2K2CXR5"/>
<dbReference type="PROSITE" id="PS50181">
    <property type="entry name" value="FBOX"/>
    <property type="match status" value="1"/>
</dbReference>
<dbReference type="PANTHER" id="PTHR38926">
    <property type="entry name" value="F-BOX DOMAIN CONTAINING PROTEIN, EXPRESSED"/>
    <property type="match status" value="1"/>
</dbReference>
<dbReference type="Pfam" id="PF12937">
    <property type="entry name" value="F-box-like"/>
    <property type="match status" value="1"/>
</dbReference>
<reference evidence="4 5" key="1">
    <citation type="journal article" date="2010" name="Nature">
        <title>Genome sequencing and analysis of the model grass Brachypodium distachyon.</title>
        <authorList>
            <consortium name="International Brachypodium Initiative"/>
        </authorList>
    </citation>
    <scope>NUCLEOTIDE SEQUENCE [LARGE SCALE GENOMIC DNA]</scope>
    <source>
        <strain evidence="4 5">Bd21</strain>
    </source>
</reference>
<keyword evidence="6" id="KW-1185">Reference proteome</keyword>
<evidence type="ECO:0000313" key="6">
    <source>
        <dbReference type="Proteomes" id="UP000008810"/>
    </source>
</evidence>
<evidence type="ECO:0000256" key="1">
    <source>
        <dbReference type="SAM" id="MobiDB-lite"/>
    </source>
</evidence>
<evidence type="ECO:0000313" key="5">
    <source>
        <dbReference type="EnsemblPlants" id="PNT66825"/>
    </source>
</evidence>
<dbReference type="STRING" id="15368.A0A2K2CXR5"/>
<proteinExistence type="predicted"/>
<dbReference type="OrthoDB" id="695616at2759"/>
<name>A0A2K2CXR5_BRADI</name>
<dbReference type="SUPFAM" id="SSF81383">
    <property type="entry name" value="F-box domain"/>
    <property type="match status" value="1"/>
</dbReference>
<evidence type="ECO:0000256" key="2">
    <source>
        <dbReference type="SAM" id="Phobius"/>
    </source>
</evidence>
<dbReference type="EnsemblPlants" id="PNT66825">
    <property type="protein sequence ID" value="PNT66825"/>
    <property type="gene ID" value="BRADI_3g17403v3"/>
</dbReference>
<reference evidence="4" key="2">
    <citation type="submission" date="2017-06" db="EMBL/GenBank/DDBJ databases">
        <title>WGS assembly of Brachypodium distachyon.</title>
        <authorList>
            <consortium name="The International Brachypodium Initiative"/>
            <person name="Lucas S."/>
            <person name="Harmon-Smith M."/>
            <person name="Lail K."/>
            <person name="Tice H."/>
            <person name="Grimwood J."/>
            <person name="Bruce D."/>
            <person name="Barry K."/>
            <person name="Shu S."/>
            <person name="Lindquist E."/>
            <person name="Wang M."/>
            <person name="Pitluck S."/>
            <person name="Vogel J.P."/>
            <person name="Garvin D.F."/>
            <person name="Mockler T.C."/>
            <person name="Schmutz J."/>
            <person name="Rokhsar D."/>
            <person name="Bevan M.W."/>
        </authorList>
    </citation>
    <scope>NUCLEOTIDE SEQUENCE</scope>
    <source>
        <strain evidence="4">Bd21</strain>
    </source>
</reference>
<dbReference type="PANTHER" id="PTHR38926:SF69">
    <property type="entry name" value="F-BOX DOMAIN-CONTAINING PROTEIN"/>
    <property type="match status" value="1"/>
</dbReference>
<feature type="domain" description="F-box" evidence="3">
    <location>
        <begin position="36"/>
        <end position="84"/>
    </location>
</feature>
<dbReference type="Gramene" id="PNT66825">
    <property type="protein sequence ID" value="PNT66825"/>
    <property type="gene ID" value="BRADI_3g17403v3"/>
</dbReference>
<keyword evidence="2" id="KW-1133">Transmembrane helix</keyword>
<keyword evidence="2" id="KW-0812">Transmembrane</keyword>
<feature type="region of interest" description="Disordered" evidence="1">
    <location>
        <begin position="1"/>
        <end position="37"/>
    </location>
</feature>
<dbReference type="Proteomes" id="UP000008810">
    <property type="component" value="Chromosome 3"/>
</dbReference>
<evidence type="ECO:0000313" key="4">
    <source>
        <dbReference type="EMBL" id="PNT66825.1"/>
    </source>
</evidence>
<dbReference type="Gene3D" id="1.20.1280.50">
    <property type="match status" value="1"/>
</dbReference>
<protein>
    <recommendedName>
        <fullName evidence="3">F-box domain-containing protein</fullName>
    </recommendedName>
</protein>
<accession>A0A2K2CXR5</accession>
<evidence type="ECO:0000259" key="3">
    <source>
        <dbReference type="PROSITE" id="PS50181"/>
    </source>
</evidence>
<sequence>MGIRSKRKRKAPTTDHPSPSRRRGNDAVHPPSPAESRNWAALPHDVLCEILSRVPQADILRSAGLACASWRRATVQEPLLWRRIDLAAKGDEREPAPAWWKAMARAAVSRSAGRCESFRGRADADFLLYLADRVAAWAAGEELVNLPSRESKRKKELVNTQADRSVAAADRYEAEFQAGFSLVLSPGLVSLIWFFIIFVIVYLFRLLNGVLISLASDQSGISFRSSSLLAVVHLNYGIPAPQRQNL</sequence>
<gene>
    <name evidence="5" type="primary">LOC104584051</name>
    <name evidence="4" type="ORF">BRADI_3g17403v3</name>
</gene>
<feature type="transmembrane region" description="Helical" evidence="2">
    <location>
        <begin position="180"/>
        <end position="204"/>
    </location>
</feature>
<dbReference type="InterPro" id="IPR036047">
    <property type="entry name" value="F-box-like_dom_sf"/>
</dbReference>
<organism evidence="4">
    <name type="scientific">Brachypodium distachyon</name>
    <name type="common">Purple false brome</name>
    <name type="synonym">Trachynia distachya</name>
    <dbReference type="NCBI Taxonomy" id="15368"/>
    <lineage>
        <taxon>Eukaryota</taxon>
        <taxon>Viridiplantae</taxon>
        <taxon>Streptophyta</taxon>
        <taxon>Embryophyta</taxon>
        <taxon>Tracheophyta</taxon>
        <taxon>Spermatophyta</taxon>
        <taxon>Magnoliopsida</taxon>
        <taxon>Liliopsida</taxon>
        <taxon>Poales</taxon>
        <taxon>Poaceae</taxon>
        <taxon>BOP clade</taxon>
        <taxon>Pooideae</taxon>
        <taxon>Stipodae</taxon>
        <taxon>Brachypodieae</taxon>
        <taxon>Brachypodium</taxon>
    </lineage>
</organism>
<keyword evidence="2" id="KW-0472">Membrane</keyword>
<reference evidence="5" key="3">
    <citation type="submission" date="2018-08" db="UniProtKB">
        <authorList>
            <consortium name="EnsemblPlants"/>
        </authorList>
    </citation>
    <scope>IDENTIFICATION</scope>
    <source>
        <strain evidence="5">cv. Bd21</strain>
    </source>
</reference>